<gene>
    <name evidence="5" type="ORF">SAMN04487968_1073</name>
</gene>
<proteinExistence type="predicted"/>
<dbReference type="CDD" id="cd01949">
    <property type="entry name" value="GGDEF"/>
    <property type="match status" value="1"/>
</dbReference>
<dbReference type="PANTHER" id="PTHR45228">
    <property type="entry name" value="CYCLIC DI-GMP PHOSPHODIESTERASE TM_0186-RELATED"/>
    <property type="match status" value="1"/>
</dbReference>
<feature type="compositionally biased region" description="Basic and acidic residues" evidence="1">
    <location>
        <begin position="1"/>
        <end position="12"/>
    </location>
</feature>
<evidence type="ECO:0000256" key="2">
    <source>
        <dbReference type="SAM" id="Phobius"/>
    </source>
</evidence>
<evidence type="ECO:0000259" key="3">
    <source>
        <dbReference type="PROSITE" id="PS50887"/>
    </source>
</evidence>
<feature type="domain" description="GGDEF" evidence="3">
    <location>
        <begin position="123"/>
        <end position="249"/>
    </location>
</feature>
<dbReference type="InterPro" id="IPR052020">
    <property type="entry name" value="Cyclic_di-GMP/3'3'-cGAMP_PDE"/>
</dbReference>
<dbReference type="InterPro" id="IPR003607">
    <property type="entry name" value="HD/PDEase_dom"/>
</dbReference>
<dbReference type="Gene3D" id="3.30.70.270">
    <property type="match status" value="1"/>
</dbReference>
<evidence type="ECO:0000256" key="1">
    <source>
        <dbReference type="SAM" id="MobiDB-lite"/>
    </source>
</evidence>
<feature type="transmembrane region" description="Helical" evidence="2">
    <location>
        <begin position="49"/>
        <end position="69"/>
    </location>
</feature>
<organism evidence="5 6">
    <name type="scientific">Nocardioides terrae</name>
    <dbReference type="NCBI Taxonomy" id="574651"/>
    <lineage>
        <taxon>Bacteria</taxon>
        <taxon>Bacillati</taxon>
        <taxon>Actinomycetota</taxon>
        <taxon>Actinomycetes</taxon>
        <taxon>Propionibacteriales</taxon>
        <taxon>Nocardioidaceae</taxon>
        <taxon>Nocardioides</taxon>
    </lineage>
</organism>
<dbReference type="Gene3D" id="1.10.3210.10">
    <property type="entry name" value="Hypothetical protein af1432"/>
    <property type="match status" value="1"/>
</dbReference>
<dbReference type="NCBIfam" id="TIGR00254">
    <property type="entry name" value="GGDEF"/>
    <property type="match status" value="1"/>
</dbReference>
<keyword evidence="6" id="KW-1185">Reference proteome</keyword>
<accession>A0A1I1JGP6</accession>
<evidence type="ECO:0000313" key="5">
    <source>
        <dbReference type="EMBL" id="SFC47714.1"/>
    </source>
</evidence>
<dbReference type="PROSITE" id="PS51832">
    <property type="entry name" value="HD_GYP"/>
    <property type="match status" value="1"/>
</dbReference>
<dbReference type="EMBL" id="FOLB01000007">
    <property type="protein sequence ID" value="SFC47714.1"/>
    <property type="molecule type" value="Genomic_DNA"/>
</dbReference>
<keyword evidence="2" id="KW-0472">Membrane</keyword>
<reference evidence="5 6" key="1">
    <citation type="submission" date="2016-10" db="EMBL/GenBank/DDBJ databases">
        <authorList>
            <person name="de Groot N.N."/>
        </authorList>
    </citation>
    <scope>NUCLEOTIDE SEQUENCE [LARGE SCALE GENOMIC DNA]</scope>
    <source>
        <strain evidence="5 6">CGMCC 1.7056</strain>
    </source>
</reference>
<feature type="region of interest" description="Disordered" evidence="1">
    <location>
        <begin position="1"/>
        <end position="20"/>
    </location>
</feature>
<dbReference type="InterPro" id="IPR043128">
    <property type="entry name" value="Rev_trsase/Diguanyl_cyclase"/>
</dbReference>
<dbReference type="SUPFAM" id="SSF55073">
    <property type="entry name" value="Nucleotide cyclase"/>
    <property type="match status" value="1"/>
</dbReference>
<dbReference type="PROSITE" id="PS50887">
    <property type="entry name" value="GGDEF"/>
    <property type="match status" value="1"/>
</dbReference>
<dbReference type="STRING" id="574651.SAMN04487968_1073"/>
<dbReference type="SUPFAM" id="SSF109604">
    <property type="entry name" value="HD-domain/PDEase-like"/>
    <property type="match status" value="1"/>
</dbReference>
<dbReference type="PANTHER" id="PTHR45228:SF4">
    <property type="entry name" value="LIPOPROTEIN"/>
    <property type="match status" value="1"/>
</dbReference>
<dbReference type="InterPro" id="IPR037522">
    <property type="entry name" value="HD_GYP_dom"/>
</dbReference>
<evidence type="ECO:0000259" key="4">
    <source>
        <dbReference type="PROSITE" id="PS51832"/>
    </source>
</evidence>
<feature type="domain" description="HD-GYP" evidence="4">
    <location>
        <begin position="243"/>
        <end position="437"/>
    </location>
</feature>
<dbReference type="Proteomes" id="UP000198832">
    <property type="component" value="Unassembled WGS sequence"/>
</dbReference>
<dbReference type="Pfam" id="PF13487">
    <property type="entry name" value="HD_5"/>
    <property type="match status" value="1"/>
</dbReference>
<name>A0A1I1JGP6_9ACTN</name>
<dbReference type="SMART" id="SM00267">
    <property type="entry name" value="GGDEF"/>
    <property type="match status" value="1"/>
</dbReference>
<dbReference type="AlphaFoldDB" id="A0A1I1JGP6"/>
<keyword evidence="2" id="KW-0812">Transmembrane</keyword>
<dbReference type="Pfam" id="PF00990">
    <property type="entry name" value="GGDEF"/>
    <property type="match status" value="1"/>
</dbReference>
<sequence>MLEAVSHDRQDAANESSDTAARQAYTVDQALASAGKRYRERSRAAASKARNGTALVIALLLSGFAWSFWRTQRARLLAEGSAAAHRQLAAENAKNALTDPLTGLANRRALLRDLEGVVAGDGDLTVLVLFDLDGFKLYNDTFGHPAGDALLARLGGRLDAATAGRGVAYRLGGDEFCLLAQVSDEADALTLASTAQVALTESGPGFAIGSSYGAALLPAEAASVTEALTLVDTRLYLQKGNGRVPASQQAADVLVTVLNERDSELGRHSHTVASLAGRVATAYELPSVEVKRIRLAAEVHDIGKAAIPDAILTKTEPLDDVERDFLRRHPLIAERVAMAAPALAPTAELLRGHQEHYDGTGYPDSLTADQIPMGARIIAACHAFDLLTHDHPGPGRSVGAALAHLRREAGTRFDPGVVERLAEVVGNQHGFVRLADPADLIDPTQPTR</sequence>
<dbReference type="CDD" id="cd00077">
    <property type="entry name" value="HDc"/>
    <property type="match status" value="1"/>
</dbReference>
<dbReference type="InterPro" id="IPR000160">
    <property type="entry name" value="GGDEF_dom"/>
</dbReference>
<dbReference type="InterPro" id="IPR029787">
    <property type="entry name" value="Nucleotide_cyclase"/>
</dbReference>
<evidence type="ECO:0000313" key="6">
    <source>
        <dbReference type="Proteomes" id="UP000198832"/>
    </source>
</evidence>
<keyword evidence="2" id="KW-1133">Transmembrane helix</keyword>
<protein>
    <submittedName>
        <fullName evidence="5">Diguanylate cyclase (GGDEF) domain-containing protein</fullName>
    </submittedName>
</protein>